<dbReference type="GO" id="GO:0005930">
    <property type="term" value="C:axoneme"/>
    <property type="evidence" value="ECO:0007669"/>
    <property type="project" value="UniProtKB-SubCell"/>
</dbReference>
<keyword evidence="2" id="KW-0963">Cytoplasm</keyword>
<comment type="caution">
    <text evidence="12">The sequence shown here is derived from an EMBL/GenBank/DDBJ whole genome shotgun (WGS) entry which is preliminary data.</text>
</comment>
<keyword evidence="4" id="KW-0493">Microtubule</keyword>
<dbReference type="GO" id="GO:0043014">
    <property type="term" value="F:alpha-tubulin binding"/>
    <property type="evidence" value="ECO:0007669"/>
    <property type="project" value="TreeGrafter"/>
</dbReference>
<evidence type="ECO:0000256" key="5">
    <source>
        <dbReference type="ARBA" id="ARBA00022737"/>
    </source>
</evidence>
<dbReference type="GO" id="GO:0045504">
    <property type="term" value="F:dynein heavy chain binding"/>
    <property type="evidence" value="ECO:0007669"/>
    <property type="project" value="TreeGrafter"/>
</dbReference>
<gene>
    <name evidence="12" type="ORF">PYX00_010661</name>
</gene>
<evidence type="ECO:0000256" key="7">
    <source>
        <dbReference type="ARBA" id="ARBA00023175"/>
    </source>
</evidence>
<keyword evidence="8" id="KW-0206">Cytoskeleton</keyword>
<dbReference type="InterPro" id="IPR032675">
    <property type="entry name" value="LRR_dom_sf"/>
</dbReference>
<evidence type="ECO:0000256" key="8">
    <source>
        <dbReference type="ARBA" id="ARBA00023212"/>
    </source>
</evidence>
<reference evidence="12" key="1">
    <citation type="journal article" date="2024" name="Gigascience">
        <title>Chromosome-level genome of the poultry shaft louse Menopon gallinae provides insight into the host-switching and adaptive evolution of parasitic lice.</title>
        <authorList>
            <person name="Xu Y."/>
            <person name="Ma L."/>
            <person name="Liu S."/>
            <person name="Liang Y."/>
            <person name="Liu Q."/>
            <person name="He Z."/>
            <person name="Tian L."/>
            <person name="Duan Y."/>
            <person name="Cai W."/>
            <person name="Li H."/>
            <person name="Song F."/>
        </authorList>
    </citation>
    <scope>NUCLEOTIDE SEQUENCE</scope>
    <source>
        <strain evidence="12">Cailab_2023a</strain>
    </source>
</reference>
<evidence type="ECO:0000256" key="4">
    <source>
        <dbReference type="ARBA" id="ARBA00022701"/>
    </source>
</evidence>
<evidence type="ECO:0000256" key="10">
    <source>
        <dbReference type="ARBA" id="ARBA00049659"/>
    </source>
</evidence>
<evidence type="ECO:0000256" key="6">
    <source>
        <dbReference type="ARBA" id="ARBA00023017"/>
    </source>
</evidence>
<evidence type="ECO:0000256" key="9">
    <source>
        <dbReference type="ARBA" id="ARBA00023273"/>
    </source>
</evidence>
<dbReference type="SUPFAM" id="SSF52058">
    <property type="entry name" value="L domain-like"/>
    <property type="match status" value="1"/>
</dbReference>
<dbReference type="GO" id="GO:0030286">
    <property type="term" value="C:dynein complex"/>
    <property type="evidence" value="ECO:0007669"/>
    <property type="project" value="UniProtKB-KW"/>
</dbReference>
<keyword evidence="9" id="KW-0966">Cell projection</keyword>
<keyword evidence="5" id="KW-0677">Repeat</keyword>
<evidence type="ECO:0000256" key="2">
    <source>
        <dbReference type="ARBA" id="ARBA00022490"/>
    </source>
</evidence>
<dbReference type="GO" id="GO:0005874">
    <property type="term" value="C:microtubule"/>
    <property type="evidence" value="ECO:0007669"/>
    <property type="project" value="UniProtKB-KW"/>
</dbReference>
<accession>A0AAW2HGN0</accession>
<evidence type="ECO:0000256" key="1">
    <source>
        <dbReference type="ARBA" id="ARBA00004430"/>
    </source>
</evidence>
<dbReference type="EMBL" id="JARGDH010000005">
    <property type="protein sequence ID" value="KAL0268855.1"/>
    <property type="molecule type" value="Genomic_DNA"/>
</dbReference>
<dbReference type="InterPro" id="IPR001611">
    <property type="entry name" value="Leu-rich_rpt"/>
</dbReference>
<dbReference type="PROSITE" id="PS51450">
    <property type="entry name" value="LRR"/>
    <property type="match status" value="2"/>
</dbReference>
<protein>
    <recommendedName>
        <fullName evidence="11">Dynein axonemal light chain 1</fullName>
    </recommendedName>
</protein>
<dbReference type="PANTHER" id="PTHR15454:SF73">
    <property type="entry name" value="DYNEIN AXONEMAL LIGHT CHAIN 1"/>
    <property type="match status" value="1"/>
</dbReference>
<comment type="similarity">
    <text evidence="10">Belongs to the dynein light chain LC1-type family.</text>
</comment>
<organism evidence="12">
    <name type="scientific">Menopon gallinae</name>
    <name type="common">poultry shaft louse</name>
    <dbReference type="NCBI Taxonomy" id="328185"/>
    <lineage>
        <taxon>Eukaryota</taxon>
        <taxon>Metazoa</taxon>
        <taxon>Ecdysozoa</taxon>
        <taxon>Arthropoda</taxon>
        <taxon>Hexapoda</taxon>
        <taxon>Insecta</taxon>
        <taxon>Pterygota</taxon>
        <taxon>Neoptera</taxon>
        <taxon>Paraneoptera</taxon>
        <taxon>Psocodea</taxon>
        <taxon>Troctomorpha</taxon>
        <taxon>Phthiraptera</taxon>
        <taxon>Amblycera</taxon>
        <taxon>Menoponidae</taxon>
        <taxon>Menopon</taxon>
    </lineage>
</organism>
<dbReference type="SMART" id="SM00365">
    <property type="entry name" value="LRR_SD22"/>
    <property type="match status" value="4"/>
</dbReference>
<keyword evidence="3" id="KW-0433">Leucine-rich repeat</keyword>
<evidence type="ECO:0000256" key="3">
    <source>
        <dbReference type="ARBA" id="ARBA00022614"/>
    </source>
</evidence>
<dbReference type="Pfam" id="PF12799">
    <property type="entry name" value="LRR_4"/>
    <property type="match status" value="2"/>
</dbReference>
<keyword evidence="7" id="KW-0505">Motor protein</keyword>
<comment type="subcellular location">
    <subcellularLocation>
        <location evidence="1">Cytoplasm</location>
        <location evidence="1">Cytoskeleton</location>
        <location evidence="1">Cilium axoneme</location>
    </subcellularLocation>
</comment>
<sequence length="197" mass="22446">MAKATTIKDALRRWEEKHEENAAEATEVLLCFQWPPIEKMDNSLSVLTNCTKLSLSTNMIEKIAGVGSLKNLKILSLGRNYIKTFAGLEAIGDTLEELWISYNLIEKLKGVNVLKNLKVLYMSNNLVRDWAEFNKLQELPLLEDLLFVGNPLYESMEESVWKMEVPKRLPNLKKLDGEPVINEEVPQLLKPPTPPPE</sequence>
<dbReference type="FunFam" id="3.80.10.10:FF:000049">
    <property type="entry name" value="Dynein light chain 1"/>
    <property type="match status" value="1"/>
</dbReference>
<evidence type="ECO:0000256" key="11">
    <source>
        <dbReference type="ARBA" id="ARBA00049760"/>
    </source>
</evidence>
<dbReference type="PANTHER" id="PTHR15454">
    <property type="entry name" value="NISCHARIN RELATED"/>
    <property type="match status" value="1"/>
</dbReference>
<dbReference type="InterPro" id="IPR025875">
    <property type="entry name" value="Leu-rich_rpt_4"/>
</dbReference>
<keyword evidence="6" id="KW-0243">Dynein</keyword>
<evidence type="ECO:0000313" key="12">
    <source>
        <dbReference type="EMBL" id="KAL0268855.1"/>
    </source>
</evidence>
<dbReference type="Gene3D" id="3.80.10.10">
    <property type="entry name" value="Ribonuclease Inhibitor"/>
    <property type="match status" value="1"/>
</dbReference>
<dbReference type="AlphaFoldDB" id="A0AAW2HGN0"/>
<dbReference type="GO" id="GO:0036158">
    <property type="term" value="P:outer dynein arm assembly"/>
    <property type="evidence" value="ECO:0007669"/>
    <property type="project" value="TreeGrafter"/>
</dbReference>
<name>A0AAW2HGN0_9NEOP</name>
<proteinExistence type="inferred from homology"/>